<keyword evidence="3" id="KW-0813">Transport</keyword>
<protein>
    <submittedName>
        <fullName evidence="8">TolC family outer membrane protein</fullName>
    </submittedName>
</protein>
<evidence type="ECO:0000256" key="6">
    <source>
        <dbReference type="ARBA" id="ARBA00023136"/>
    </source>
</evidence>
<evidence type="ECO:0000313" key="9">
    <source>
        <dbReference type="Proteomes" id="UP001595457"/>
    </source>
</evidence>
<dbReference type="InterPro" id="IPR051906">
    <property type="entry name" value="TolC-like"/>
</dbReference>
<comment type="caution">
    <text evidence="8">The sequence shown here is derived from an EMBL/GenBank/DDBJ whole genome shotgun (WGS) entry which is preliminary data.</text>
</comment>
<evidence type="ECO:0000256" key="1">
    <source>
        <dbReference type="ARBA" id="ARBA00004442"/>
    </source>
</evidence>
<evidence type="ECO:0000256" key="3">
    <source>
        <dbReference type="ARBA" id="ARBA00022448"/>
    </source>
</evidence>
<evidence type="ECO:0000256" key="2">
    <source>
        <dbReference type="ARBA" id="ARBA00007613"/>
    </source>
</evidence>
<evidence type="ECO:0000256" key="5">
    <source>
        <dbReference type="ARBA" id="ARBA00022692"/>
    </source>
</evidence>
<keyword evidence="5" id="KW-0812">Transmembrane</keyword>
<dbReference type="Pfam" id="PF02321">
    <property type="entry name" value="OEP"/>
    <property type="match status" value="2"/>
</dbReference>
<gene>
    <name evidence="8" type="ORF">ACFOJE_04350</name>
</gene>
<comment type="similarity">
    <text evidence="2">Belongs to the outer membrane factor (OMF) (TC 1.B.17) family.</text>
</comment>
<keyword evidence="4" id="KW-1134">Transmembrane beta strand</keyword>
<dbReference type="PANTHER" id="PTHR30026">
    <property type="entry name" value="OUTER MEMBRANE PROTEIN TOLC"/>
    <property type="match status" value="1"/>
</dbReference>
<dbReference type="SUPFAM" id="SSF56954">
    <property type="entry name" value="Outer membrane efflux proteins (OEP)"/>
    <property type="match status" value="1"/>
</dbReference>
<accession>A0ABV7AQX4</accession>
<organism evidence="8 9">
    <name type="scientific">Azotobacter bryophylli</name>
    <dbReference type="NCBI Taxonomy" id="1986537"/>
    <lineage>
        <taxon>Bacteria</taxon>
        <taxon>Pseudomonadati</taxon>
        <taxon>Pseudomonadota</taxon>
        <taxon>Gammaproteobacteria</taxon>
        <taxon>Pseudomonadales</taxon>
        <taxon>Pseudomonadaceae</taxon>
        <taxon>Azotobacter</taxon>
    </lineage>
</organism>
<sequence length="452" mass="50303">MLGLLVQQAHAEPSGTDTGVQASNYVSDLMQLYRESRLEDPRILSAYAQAQAGKDRQREALGALLPQINAGASLNRNRRDSKGLPLEYYNNERYNISLSQHLYNKAAWENYQKFKERASQGVSEAEDALSEATVDLAQRYFAALAADDELELVMAERRATQKNLDQVNALYKKQMAMITDVLDLQARVDTLAASEVEARNQVRLSRQELTELIGRPVSERLGRVREDIELQVPAESLEAWVDRALASNPALKARESALLAANAALREGKGGHYPSLSLNLSGLRSNVGYDNSMTPRYDNYVASLGVQVPIYSGGSTSARVRALHGDQITAEQELEAMRRQVVKETTNAYLTAQSSVEKVRASRNALESAEKATIASERGFQFGVVNSVDVLTSVKNEYEARRNLLKAQYDFMTNLLVLNRWAGALSERTIESVNVWLARSEESRAFRRNAPE</sequence>
<keyword evidence="9" id="KW-1185">Reference proteome</keyword>
<keyword evidence="6" id="KW-0472">Membrane</keyword>
<reference evidence="9" key="1">
    <citation type="journal article" date="2019" name="Int. J. Syst. Evol. Microbiol.">
        <title>The Global Catalogue of Microorganisms (GCM) 10K type strain sequencing project: providing services to taxonomists for standard genome sequencing and annotation.</title>
        <authorList>
            <consortium name="The Broad Institute Genomics Platform"/>
            <consortium name="The Broad Institute Genome Sequencing Center for Infectious Disease"/>
            <person name="Wu L."/>
            <person name="Ma J."/>
        </authorList>
    </citation>
    <scope>NUCLEOTIDE SEQUENCE [LARGE SCALE GENOMIC DNA]</scope>
    <source>
        <strain evidence="9">KCTC 62195</strain>
    </source>
</reference>
<evidence type="ECO:0000256" key="7">
    <source>
        <dbReference type="ARBA" id="ARBA00023237"/>
    </source>
</evidence>
<dbReference type="InterPro" id="IPR010130">
    <property type="entry name" value="T1SS_OMP_TolC"/>
</dbReference>
<evidence type="ECO:0000313" key="8">
    <source>
        <dbReference type="EMBL" id="MFC2971448.1"/>
    </source>
</evidence>
<evidence type="ECO:0000256" key="4">
    <source>
        <dbReference type="ARBA" id="ARBA00022452"/>
    </source>
</evidence>
<dbReference type="InterPro" id="IPR003423">
    <property type="entry name" value="OMP_efflux"/>
</dbReference>
<dbReference type="Proteomes" id="UP001595457">
    <property type="component" value="Unassembled WGS sequence"/>
</dbReference>
<dbReference type="PANTHER" id="PTHR30026:SF20">
    <property type="entry name" value="OUTER MEMBRANE PROTEIN TOLC"/>
    <property type="match status" value="1"/>
</dbReference>
<dbReference type="NCBIfam" id="TIGR01844">
    <property type="entry name" value="type_I_sec_TolC"/>
    <property type="match status" value="1"/>
</dbReference>
<dbReference type="RefSeq" id="WP_377813181.1">
    <property type="nucleotide sequence ID" value="NZ_JBHRSJ010000007.1"/>
</dbReference>
<dbReference type="Gene3D" id="1.20.1600.10">
    <property type="entry name" value="Outer membrane efflux proteins (OEP)"/>
    <property type="match status" value="1"/>
</dbReference>
<keyword evidence="7" id="KW-0998">Cell outer membrane</keyword>
<name>A0ABV7AQX4_9GAMM</name>
<proteinExistence type="inferred from homology"/>
<dbReference type="EMBL" id="JBHRSJ010000007">
    <property type="protein sequence ID" value="MFC2971448.1"/>
    <property type="molecule type" value="Genomic_DNA"/>
</dbReference>
<comment type="subcellular location">
    <subcellularLocation>
        <location evidence="1">Cell outer membrane</location>
    </subcellularLocation>
</comment>